<proteinExistence type="predicted"/>
<dbReference type="EMBL" id="GGEC01066293">
    <property type="protein sequence ID" value="MBX46777.1"/>
    <property type="molecule type" value="Transcribed_RNA"/>
</dbReference>
<organism evidence="1">
    <name type="scientific">Rhizophora mucronata</name>
    <name type="common">Asiatic mangrove</name>
    <dbReference type="NCBI Taxonomy" id="61149"/>
    <lineage>
        <taxon>Eukaryota</taxon>
        <taxon>Viridiplantae</taxon>
        <taxon>Streptophyta</taxon>
        <taxon>Embryophyta</taxon>
        <taxon>Tracheophyta</taxon>
        <taxon>Spermatophyta</taxon>
        <taxon>Magnoliopsida</taxon>
        <taxon>eudicotyledons</taxon>
        <taxon>Gunneridae</taxon>
        <taxon>Pentapetalae</taxon>
        <taxon>rosids</taxon>
        <taxon>fabids</taxon>
        <taxon>Malpighiales</taxon>
        <taxon>Rhizophoraceae</taxon>
        <taxon>Rhizophora</taxon>
    </lineage>
</organism>
<sequence>MSYACMCCIRFPFPSNGKIFLTWDHDSSFTIPGLDYKLEMIHLEYQVN</sequence>
<accession>A0A2P2NW79</accession>
<reference evidence="1" key="1">
    <citation type="submission" date="2018-02" db="EMBL/GenBank/DDBJ databases">
        <title>Rhizophora mucronata_Transcriptome.</title>
        <authorList>
            <person name="Meera S.P."/>
            <person name="Sreeshan A."/>
            <person name="Augustine A."/>
        </authorList>
    </citation>
    <scope>NUCLEOTIDE SEQUENCE</scope>
    <source>
        <tissue evidence="1">Leaf</tissue>
    </source>
</reference>
<protein>
    <submittedName>
        <fullName evidence="1">Uncharacterized protein</fullName>
    </submittedName>
</protein>
<evidence type="ECO:0000313" key="1">
    <source>
        <dbReference type="EMBL" id="MBX46777.1"/>
    </source>
</evidence>
<name>A0A2P2NW79_RHIMU</name>
<dbReference type="AlphaFoldDB" id="A0A2P2NW79"/>